<dbReference type="EMBL" id="CM003613">
    <property type="protein sequence ID" value="KYP54538.1"/>
    <property type="molecule type" value="Genomic_DNA"/>
</dbReference>
<proteinExistence type="predicted"/>
<dbReference type="OMA" id="EANNDIY"/>
<accession>A0A151SID9</accession>
<keyword evidence="3" id="KW-1185">Reference proteome</keyword>
<sequence>MQEYHRKLMGEELSGLGIKELGNLENQLEMSLKGVRMKKDQILTNEVKELHQKGSLVHQQNVELHRKINLIHKENAELQKVIEEKHRKEDIATSNPPYTINYGYDMLTPISLHLSQPQPQHGEPPAKAMKLGYSYDLSL</sequence>
<protein>
    <submittedName>
        <fullName evidence="2">MADS-box transcription factor 27</fullName>
    </submittedName>
</protein>
<evidence type="ECO:0000313" key="3">
    <source>
        <dbReference type="Proteomes" id="UP000075243"/>
    </source>
</evidence>
<dbReference type="GO" id="GO:0003700">
    <property type="term" value="F:DNA-binding transcription factor activity"/>
    <property type="evidence" value="ECO:0007669"/>
    <property type="project" value="InterPro"/>
</dbReference>
<dbReference type="STRING" id="3821.A0A151SID9"/>
<evidence type="ECO:0000313" key="2">
    <source>
        <dbReference type="EMBL" id="KYP54538.1"/>
    </source>
</evidence>
<dbReference type="Proteomes" id="UP000075243">
    <property type="component" value="Chromosome 11"/>
</dbReference>
<name>A0A151SID9_CAJCA</name>
<evidence type="ECO:0000259" key="1">
    <source>
        <dbReference type="PROSITE" id="PS51297"/>
    </source>
</evidence>
<dbReference type="Gramene" id="C.cajan_00709.t">
    <property type="protein sequence ID" value="C.cajan_00709.t"/>
    <property type="gene ID" value="C.cajan_00709"/>
</dbReference>
<dbReference type="GO" id="GO:0005634">
    <property type="term" value="C:nucleus"/>
    <property type="evidence" value="ECO:0007669"/>
    <property type="project" value="InterPro"/>
</dbReference>
<dbReference type="PROSITE" id="PS51297">
    <property type="entry name" value="K_BOX"/>
    <property type="match status" value="1"/>
</dbReference>
<dbReference type="Pfam" id="PF01486">
    <property type="entry name" value="K-box"/>
    <property type="match status" value="1"/>
</dbReference>
<reference evidence="2 3" key="1">
    <citation type="journal article" date="2012" name="Nat. Biotechnol.">
        <title>Draft genome sequence of pigeonpea (Cajanus cajan), an orphan legume crop of resource-poor farmers.</title>
        <authorList>
            <person name="Varshney R.K."/>
            <person name="Chen W."/>
            <person name="Li Y."/>
            <person name="Bharti A.K."/>
            <person name="Saxena R.K."/>
            <person name="Schlueter J.A."/>
            <person name="Donoghue M.T."/>
            <person name="Azam S."/>
            <person name="Fan G."/>
            <person name="Whaley A.M."/>
            <person name="Farmer A.D."/>
            <person name="Sheridan J."/>
            <person name="Iwata A."/>
            <person name="Tuteja R."/>
            <person name="Penmetsa R.V."/>
            <person name="Wu W."/>
            <person name="Upadhyaya H.D."/>
            <person name="Yang S.P."/>
            <person name="Shah T."/>
            <person name="Saxena K.B."/>
            <person name="Michael T."/>
            <person name="McCombie W.R."/>
            <person name="Yang B."/>
            <person name="Zhang G."/>
            <person name="Yang H."/>
            <person name="Wang J."/>
            <person name="Spillane C."/>
            <person name="Cook D.R."/>
            <person name="May G.D."/>
            <person name="Xu X."/>
            <person name="Jackson S.A."/>
        </authorList>
    </citation>
    <scope>NUCLEOTIDE SEQUENCE [LARGE SCALE GENOMIC DNA]</scope>
    <source>
        <strain evidence="3">cv. Asha</strain>
    </source>
</reference>
<dbReference type="AlphaFoldDB" id="A0A151SID9"/>
<organism evidence="2 3">
    <name type="scientific">Cajanus cajan</name>
    <name type="common">Pigeon pea</name>
    <name type="synonym">Cajanus indicus</name>
    <dbReference type="NCBI Taxonomy" id="3821"/>
    <lineage>
        <taxon>Eukaryota</taxon>
        <taxon>Viridiplantae</taxon>
        <taxon>Streptophyta</taxon>
        <taxon>Embryophyta</taxon>
        <taxon>Tracheophyta</taxon>
        <taxon>Spermatophyta</taxon>
        <taxon>Magnoliopsida</taxon>
        <taxon>eudicotyledons</taxon>
        <taxon>Gunneridae</taxon>
        <taxon>Pentapetalae</taxon>
        <taxon>rosids</taxon>
        <taxon>fabids</taxon>
        <taxon>Fabales</taxon>
        <taxon>Fabaceae</taxon>
        <taxon>Papilionoideae</taxon>
        <taxon>50 kb inversion clade</taxon>
        <taxon>NPAAA clade</taxon>
        <taxon>indigoferoid/millettioid clade</taxon>
        <taxon>Phaseoleae</taxon>
        <taxon>Cajanus</taxon>
    </lineage>
</organism>
<feature type="domain" description="K-box" evidence="1">
    <location>
        <begin position="1"/>
        <end position="74"/>
    </location>
</feature>
<gene>
    <name evidence="2" type="ORF">KK1_000729</name>
</gene>
<dbReference type="InterPro" id="IPR002487">
    <property type="entry name" value="TF_Kbox"/>
</dbReference>